<sequence length="381" mass="42908">MPHDFPPLKNDRLLRVARGEKVDRPPIWVMRQAAAPRSHHTSHLLAGRYLPEYHRAKGGRDFFECCRDPEVASTLTLQPIERYGDLIDAAIIFSDILVVPQALGMEVQMVDGLGPKFPSPLHSPDDPQYQQILDKKVDVNAELGYVYEAITLTRKKLQGRVPLYGFTGGPWTLLCYMVEGGGSKLFRYAKTWVYKYPEESKRLLKKIADVCIDYLVEQVRAGAQILQVFESWAGELGPGEFDEFCLAEAMRIREEVRARLKKEGLEDVPMVLFAKGAWYALEKLSAFGYEVVGLDWLQDPKEARRIAAGRVVLQGNADPGVLYGTRESITKAVERMVDGFGGGQQGWIVNLGHGITPGVDPEDLKWFFEEVHRVTKTFAGR</sequence>
<dbReference type="UniPathway" id="UPA00251">
    <property type="reaction ID" value="UER00321"/>
</dbReference>
<dbReference type="PANTHER" id="PTHR21091:SF169">
    <property type="entry name" value="UROPORPHYRINOGEN DECARBOXYLASE"/>
    <property type="match status" value="1"/>
</dbReference>
<evidence type="ECO:0000256" key="13">
    <source>
        <dbReference type="ARBA" id="ARBA00058098"/>
    </source>
</evidence>
<dbReference type="GeneID" id="19970128"/>
<comment type="catalytic activity">
    <reaction evidence="12">
        <text>uroporphyrinogen I + 4 H(+) = coproporphyrinogen I + 4 CO2</text>
        <dbReference type="Rhea" id="RHEA:31239"/>
        <dbReference type="ChEBI" id="CHEBI:15378"/>
        <dbReference type="ChEBI" id="CHEBI:16526"/>
        <dbReference type="ChEBI" id="CHEBI:62626"/>
        <dbReference type="ChEBI" id="CHEBI:62631"/>
    </reaction>
</comment>
<evidence type="ECO:0000256" key="3">
    <source>
        <dbReference type="ARBA" id="ARBA00009935"/>
    </source>
</evidence>
<dbReference type="GO" id="GO:0006782">
    <property type="term" value="P:protoporphyrinogen IX biosynthetic process"/>
    <property type="evidence" value="ECO:0007669"/>
    <property type="project" value="UniProtKB-UniPathway"/>
</dbReference>
<evidence type="ECO:0000256" key="12">
    <source>
        <dbReference type="ARBA" id="ARBA00052550"/>
    </source>
</evidence>
<dbReference type="GO" id="GO:0004853">
    <property type="term" value="F:uroporphyrinogen decarboxylase activity"/>
    <property type="evidence" value="ECO:0007669"/>
    <property type="project" value="UniProtKB-EC"/>
</dbReference>
<evidence type="ECO:0000256" key="2">
    <source>
        <dbReference type="ARBA" id="ARBA00004804"/>
    </source>
</evidence>
<dbReference type="InterPro" id="IPR000257">
    <property type="entry name" value="Uroporphyrinogen_deCOase"/>
</dbReference>
<dbReference type="RefSeq" id="XP_008715366.1">
    <property type="nucleotide sequence ID" value="XM_008717144.1"/>
</dbReference>
<keyword evidence="10" id="KW-0627">Porphyrin biosynthesis</keyword>
<dbReference type="InterPro" id="IPR038071">
    <property type="entry name" value="UROD/MetE-like_sf"/>
</dbReference>
<proteinExistence type="inferred from homology"/>
<comment type="subcellular location">
    <subcellularLocation>
        <location evidence="1">Cytoplasm</location>
    </subcellularLocation>
</comment>
<name>W2S4V1_CYPE1</name>
<organism evidence="15 16">
    <name type="scientific">Cyphellophora europaea (strain CBS 101466)</name>
    <name type="common">Phialophora europaea</name>
    <dbReference type="NCBI Taxonomy" id="1220924"/>
    <lineage>
        <taxon>Eukaryota</taxon>
        <taxon>Fungi</taxon>
        <taxon>Dikarya</taxon>
        <taxon>Ascomycota</taxon>
        <taxon>Pezizomycotina</taxon>
        <taxon>Eurotiomycetes</taxon>
        <taxon>Chaetothyriomycetidae</taxon>
        <taxon>Chaetothyriales</taxon>
        <taxon>Cyphellophoraceae</taxon>
        <taxon>Cyphellophora</taxon>
    </lineage>
</organism>
<comment type="similarity">
    <text evidence="3">Belongs to the uroporphyrinogen decarboxylase family.</text>
</comment>
<dbReference type="FunCoup" id="W2S4V1">
    <property type="interactions" value="902"/>
</dbReference>
<evidence type="ECO:0000256" key="11">
    <source>
        <dbReference type="ARBA" id="ARBA00048033"/>
    </source>
</evidence>
<evidence type="ECO:0000256" key="9">
    <source>
        <dbReference type="ARBA" id="ARBA00023239"/>
    </source>
</evidence>
<dbReference type="NCBIfam" id="TIGR01464">
    <property type="entry name" value="hemE"/>
    <property type="match status" value="1"/>
</dbReference>
<keyword evidence="9" id="KW-0456">Lyase</keyword>
<dbReference type="HOGENOM" id="CLU_040933_0_0_1"/>
<dbReference type="AlphaFoldDB" id="W2S4V1"/>
<comment type="function">
    <text evidence="13">Catalyzes the sequential decarboxylation of four acetate groups of uroporphyrinogen-III (octacarboxyporphyrin) to yield coproporphyrinogen-III (tetracarboxyporphyrin) with the formation of intermediate hepta-, hexa- and penta-carboxylate porphyrinogens in the heme biosynthesis pathway. Acts on a number of porphyrinogens, but only coproporphyrinogen III can ultimately be converted to heme.</text>
</comment>
<dbReference type="VEuPathDB" id="FungiDB:HMPREF1541_02789"/>
<dbReference type="HAMAP" id="MF_00218">
    <property type="entry name" value="URO_D"/>
    <property type="match status" value="1"/>
</dbReference>
<dbReference type="InterPro" id="IPR006361">
    <property type="entry name" value="Uroporphyrinogen_deCO2ase_HemE"/>
</dbReference>
<feature type="domain" description="Uroporphyrinogen decarboxylase (URO-D)" evidence="14">
    <location>
        <begin position="9"/>
        <end position="373"/>
    </location>
</feature>
<evidence type="ECO:0000256" key="1">
    <source>
        <dbReference type="ARBA" id="ARBA00004496"/>
    </source>
</evidence>
<evidence type="ECO:0000256" key="6">
    <source>
        <dbReference type="ARBA" id="ARBA00022490"/>
    </source>
</evidence>
<dbReference type="STRING" id="1220924.W2S4V1"/>
<dbReference type="InParanoid" id="W2S4V1"/>
<dbReference type="eggNOG" id="KOG2872">
    <property type="taxonomic scope" value="Eukaryota"/>
</dbReference>
<keyword evidence="6" id="KW-0963">Cytoplasm</keyword>
<evidence type="ECO:0000256" key="7">
    <source>
        <dbReference type="ARBA" id="ARBA00022793"/>
    </source>
</evidence>
<reference evidence="15 16" key="1">
    <citation type="submission" date="2013-03" db="EMBL/GenBank/DDBJ databases">
        <title>The Genome Sequence of Phialophora europaea CBS 101466.</title>
        <authorList>
            <consortium name="The Broad Institute Genomics Platform"/>
            <person name="Cuomo C."/>
            <person name="de Hoog S."/>
            <person name="Gorbushina A."/>
            <person name="Walker B."/>
            <person name="Young S.K."/>
            <person name="Zeng Q."/>
            <person name="Gargeya S."/>
            <person name="Fitzgerald M."/>
            <person name="Haas B."/>
            <person name="Abouelleil A."/>
            <person name="Allen A.W."/>
            <person name="Alvarado L."/>
            <person name="Arachchi H.M."/>
            <person name="Berlin A.M."/>
            <person name="Chapman S.B."/>
            <person name="Gainer-Dewar J."/>
            <person name="Goldberg J."/>
            <person name="Griggs A."/>
            <person name="Gujja S."/>
            <person name="Hansen M."/>
            <person name="Howarth C."/>
            <person name="Imamovic A."/>
            <person name="Ireland A."/>
            <person name="Larimer J."/>
            <person name="McCowan C."/>
            <person name="Murphy C."/>
            <person name="Pearson M."/>
            <person name="Poon T.W."/>
            <person name="Priest M."/>
            <person name="Roberts A."/>
            <person name="Saif S."/>
            <person name="Shea T."/>
            <person name="Sisk P."/>
            <person name="Sykes S."/>
            <person name="Wortman J."/>
            <person name="Nusbaum C."/>
            <person name="Birren B."/>
        </authorList>
    </citation>
    <scope>NUCLEOTIDE SEQUENCE [LARGE SCALE GENOMIC DNA]</scope>
    <source>
        <strain evidence="15 16">CBS 101466</strain>
    </source>
</reference>
<evidence type="ECO:0000256" key="4">
    <source>
        <dbReference type="ARBA" id="ARBA00012288"/>
    </source>
</evidence>
<dbReference type="Pfam" id="PF01208">
    <property type="entry name" value="URO-D"/>
    <property type="match status" value="1"/>
</dbReference>
<evidence type="ECO:0000313" key="16">
    <source>
        <dbReference type="Proteomes" id="UP000030752"/>
    </source>
</evidence>
<dbReference type="EMBL" id="KB822718">
    <property type="protein sequence ID" value="ETN43630.1"/>
    <property type="molecule type" value="Genomic_DNA"/>
</dbReference>
<evidence type="ECO:0000256" key="5">
    <source>
        <dbReference type="ARBA" id="ARBA00014308"/>
    </source>
</evidence>
<keyword evidence="8" id="KW-0350">Heme biosynthesis</keyword>
<dbReference type="EC" id="4.1.1.37" evidence="4"/>
<evidence type="ECO:0000256" key="8">
    <source>
        <dbReference type="ARBA" id="ARBA00023133"/>
    </source>
</evidence>
<dbReference type="GO" id="GO:0005829">
    <property type="term" value="C:cytosol"/>
    <property type="evidence" value="ECO:0007669"/>
    <property type="project" value="EnsemblFungi"/>
</dbReference>
<dbReference type="CDD" id="cd00717">
    <property type="entry name" value="URO-D"/>
    <property type="match status" value="1"/>
</dbReference>
<dbReference type="FunFam" id="3.20.20.210:FF:000004">
    <property type="entry name" value="Uroporphyrinogen decarboxylase"/>
    <property type="match status" value="1"/>
</dbReference>
<dbReference type="PANTHER" id="PTHR21091">
    <property type="entry name" value="METHYLTETRAHYDROFOLATE:HOMOCYSTEINE METHYLTRANSFERASE RELATED"/>
    <property type="match status" value="1"/>
</dbReference>
<dbReference type="SUPFAM" id="SSF51726">
    <property type="entry name" value="UROD/MetE-like"/>
    <property type="match status" value="1"/>
</dbReference>
<dbReference type="Gene3D" id="3.20.20.210">
    <property type="match status" value="1"/>
</dbReference>
<dbReference type="OrthoDB" id="339900at2759"/>
<protein>
    <recommendedName>
        <fullName evidence="5">Uroporphyrinogen decarboxylase</fullName>
        <ecNumber evidence="4">4.1.1.37</ecNumber>
    </recommendedName>
</protein>
<keyword evidence="16" id="KW-1185">Reference proteome</keyword>
<dbReference type="Proteomes" id="UP000030752">
    <property type="component" value="Unassembled WGS sequence"/>
</dbReference>
<keyword evidence="7" id="KW-0210">Decarboxylase</keyword>
<gene>
    <name evidence="15" type="ORF">HMPREF1541_02789</name>
</gene>
<evidence type="ECO:0000313" key="15">
    <source>
        <dbReference type="EMBL" id="ETN43630.1"/>
    </source>
</evidence>
<evidence type="ECO:0000256" key="10">
    <source>
        <dbReference type="ARBA" id="ARBA00023244"/>
    </source>
</evidence>
<comment type="catalytic activity">
    <reaction evidence="11">
        <text>uroporphyrinogen III + 4 H(+) = coproporphyrinogen III + 4 CO2</text>
        <dbReference type="Rhea" id="RHEA:19865"/>
        <dbReference type="ChEBI" id="CHEBI:15378"/>
        <dbReference type="ChEBI" id="CHEBI:16526"/>
        <dbReference type="ChEBI" id="CHEBI:57308"/>
        <dbReference type="ChEBI" id="CHEBI:57309"/>
        <dbReference type="EC" id="4.1.1.37"/>
    </reaction>
</comment>
<accession>W2S4V1</accession>
<comment type="pathway">
    <text evidence="2">Porphyrin-containing compound metabolism; protoporphyrin-IX biosynthesis; coproporphyrinogen-III from 5-aminolevulinate: step 4/4.</text>
</comment>
<evidence type="ECO:0000259" key="14">
    <source>
        <dbReference type="Pfam" id="PF01208"/>
    </source>
</evidence>